<dbReference type="PANTHER" id="PTHR24252:SF7">
    <property type="entry name" value="HYALIN"/>
    <property type="match status" value="1"/>
</dbReference>
<feature type="chain" id="PRO_5028295562" evidence="7">
    <location>
        <begin position="26"/>
        <end position="420"/>
    </location>
</feature>
<dbReference type="InterPro" id="IPR043504">
    <property type="entry name" value="Peptidase_S1_PA_chymotrypsin"/>
</dbReference>
<dbReference type="PROSITE" id="PS01180">
    <property type="entry name" value="CUB"/>
    <property type="match status" value="1"/>
</dbReference>
<evidence type="ECO:0000256" key="7">
    <source>
        <dbReference type="SAM" id="SignalP"/>
    </source>
</evidence>
<evidence type="ECO:0000313" key="10">
    <source>
        <dbReference type="Proteomes" id="UP000515135"/>
    </source>
</evidence>
<name>A0A6P4ZXC4_BRABE</name>
<keyword evidence="1 6" id="KW-0645">Protease</keyword>
<dbReference type="FunFam" id="2.40.10.10:FF:000003">
    <property type="entry name" value="Transmembrane serine protease 3"/>
    <property type="match status" value="1"/>
</dbReference>
<dbReference type="OrthoDB" id="7863416at2759"/>
<proteinExistence type="predicted"/>
<dbReference type="GO" id="GO:0004252">
    <property type="term" value="F:serine-type endopeptidase activity"/>
    <property type="evidence" value="ECO:0007669"/>
    <property type="project" value="InterPro"/>
</dbReference>
<comment type="caution">
    <text evidence="5">Lacks conserved residue(s) required for the propagation of feature annotation.</text>
</comment>
<dbReference type="PROSITE" id="PS00134">
    <property type="entry name" value="TRYPSIN_HIS"/>
    <property type="match status" value="1"/>
</dbReference>
<reference evidence="11" key="1">
    <citation type="submission" date="2025-08" db="UniProtKB">
        <authorList>
            <consortium name="RefSeq"/>
        </authorList>
    </citation>
    <scope>IDENTIFICATION</scope>
    <source>
        <tissue evidence="11">Gonad</tissue>
    </source>
</reference>
<dbReference type="InterPro" id="IPR000859">
    <property type="entry name" value="CUB_dom"/>
</dbReference>
<dbReference type="Gene3D" id="2.60.120.290">
    <property type="entry name" value="Spermadhesin, CUB domain"/>
    <property type="match status" value="1"/>
</dbReference>
<dbReference type="PANTHER" id="PTHR24252">
    <property type="entry name" value="ACROSIN-RELATED"/>
    <property type="match status" value="1"/>
</dbReference>
<dbReference type="GeneID" id="109486443"/>
<evidence type="ECO:0000256" key="1">
    <source>
        <dbReference type="ARBA" id="ARBA00022670"/>
    </source>
</evidence>
<accession>A0A6P4ZXC4</accession>
<keyword evidence="2 6" id="KW-0378">Hydrolase</keyword>
<keyword evidence="7" id="KW-0732">Signal</keyword>
<dbReference type="FunFam" id="2.60.120.290:FF:000005">
    <property type="entry name" value="Procollagen C-endopeptidase enhancer 1"/>
    <property type="match status" value="1"/>
</dbReference>
<dbReference type="PROSITE" id="PS50240">
    <property type="entry name" value="TRYPSIN_DOM"/>
    <property type="match status" value="1"/>
</dbReference>
<dbReference type="CDD" id="cd00041">
    <property type="entry name" value="CUB"/>
    <property type="match status" value="1"/>
</dbReference>
<dbReference type="CDD" id="cd00190">
    <property type="entry name" value="Tryp_SPc"/>
    <property type="match status" value="1"/>
</dbReference>
<organism evidence="10 11">
    <name type="scientific">Branchiostoma belcheri</name>
    <name type="common">Amphioxus</name>
    <dbReference type="NCBI Taxonomy" id="7741"/>
    <lineage>
        <taxon>Eukaryota</taxon>
        <taxon>Metazoa</taxon>
        <taxon>Chordata</taxon>
        <taxon>Cephalochordata</taxon>
        <taxon>Leptocardii</taxon>
        <taxon>Amphioxiformes</taxon>
        <taxon>Branchiostomatidae</taxon>
        <taxon>Branchiostoma</taxon>
    </lineage>
</organism>
<protein>
    <submittedName>
        <fullName evidence="11">Trypsin-2-like</fullName>
    </submittedName>
</protein>
<evidence type="ECO:0000256" key="3">
    <source>
        <dbReference type="ARBA" id="ARBA00022825"/>
    </source>
</evidence>
<dbReference type="SUPFAM" id="SSF50494">
    <property type="entry name" value="Trypsin-like serine proteases"/>
    <property type="match status" value="1"/>
</dbReference>
<feature type="domain" description="CUB" evidence="8">
    <location>
        <begin position="43"/>
        <end position="153"/>
    </location>
</feature>
<evidence type="ECO:0000313" key="11">
    <source>
        <dbReference type="RefSeq" id="XP_019645835.1"/>
    </source>
</evidence>
<dbReference type="InterPro" id="IPR033116">
    <property type="entry name" value="TRYPSIN_SER"/>
</dbReference>
<feature type="signal peptide" evidence="7">
    <location>
        <begin position="1"/>
        <end position="25"/>
    </location>
</feature>
<evidence type="ECO:0000256" key="5">
    <source>
        <dbReference type="PROSITE-ProRule" id="PRU00059"/>
    </source>
</evidence>
<dbReference type="Proteomes" id="UP000515135">
    <property type="component" value="Unplaced"/>
</dbReference>
<dbReference type="GO" id="GO:0009566">
    <property type="term" value="P:fertilization"/>
    <property type="evidence" value="ECO:0007669"/>
    <property type="project" value="UniProtKB-ARBA"/>
</dbReference>
<keyword evidence="10" id="KW-1185">Reference proteome</keyword>
<dbReference type="Pfam" id="PF00089">
    <property type="entry name" value="Trypsin"/>
    <property type="match status" value="1"/>
</dbReference>
<dbReference type="SUPFAM" id="SSF49854">
    <property type="entry name" value="Spermadhesin, CUB domain"/>
    <property type="match status" value="1"/>
</dbReference>
<feature type="domain" description="Peptidase S1" evidence="9">
    <location>
        <begin position="175"/>
        <end position="417"/>
    </location>
</feature>
<dbReference type="InterPro" id="IPR009003">
    <property type="entry name" value="Peptidase_S1_PA"/>
</dbReference>
<evidence type="ECO:0000256" key="4">
    <source>
        <dbReference type="ARBA" id="ARBA00023157"/>
    </source>
</evidence>
<dbReference type="InterPro" id="IPR001314">
    <property type="entry name" value="Peptidase_S1A"/>
</dbReference>
<keyword evidence="3 6" id="KW-0720">Serine protease</keyword>
<dbReference type="GO" id="GO:0006508">
    <property type="term" value="P:proteolysis"/>
    <property type="evidence" value="ECO:0007669"/>
    <property type="project" value="UniProtKB-KW"/>
</dbReference>
<dbReference type="InterPro" id="IPR001254">
    <property type="entry name" value="Trypsin_dom"/>
</dbReference>
<keyword evidence="4" id="KW-1015">Disulfide bond</keyword>
<evidence type="ECO:0000256" key="2">
    <source>
        <dbReference type="ARBA" id="ARBA00022801"/>
    </source>
</evidence>
<dbReference type="KEGG" id="bbel:109486443"/>
<dbReference type="Gene3D" id="2.40.10.10">
    <property type="entry name" value="Trypsin-like serine proteases"/>
    <property type="match status" value="1"/>
</dbReference>
<dbReference type="Pfam" id="PF00431">
    <property type="entry name" value="CUB"/>
    <property type="match status" value="1"/>
</dbReference>
<dbReference type="SMART" id="SM00020">
    <property type="entry name" value="Tryp_SPc"/>
    <property type="match status" value="1"/>
</dbReference>
<dbReference type="SMART" id="SM00042">
    <property type="entry name" value="CUB"/>
    <property type="match status" value="1"/>
</dbReference>
<dbReference type="InterPro" id="IPR018114">
    <property type="entry name" value="TRYPSIN_HIS"/>
</dbReference>
<dbReference type="InterPro" id="IPR035914">
    <property type="entry name" value="Sperma_CUB_dom_sf"/>
</dbReference>
<gene>
    <name evidence="11" type="primary">LOC109486443</name>
</gene>
<dbReference type="RefSeq" id="XP_019645835.1">
    <property type="nucleotide sequence ID" value="XM_019790276.1"/>
</dbReference>
<evidence type="ECO:0000259" key="9">
    <source>
        <dbReference type="PROSITE" id="PS50240"/>
    </source>
</evidence>
<dbReference type="PROSITE" id="PS00135">
    <property type="entry name" value="TRYPSIN_SER"/>
    <property type="match status" value="1"/>
</dbReference>
<evidence type="ECO:0000256" key="6">
    <source>
        <dbReference type="RuleBase" id="RU363034"/>
    </source>
</evidence>
<sequence>MQPCASLSFAVAMLVCLVPFSVAGARPLPRKLQRALDTSDSDCGGERSGEVGTILSPNYPQNYPAGKLCVWRITTGIGRTIKITFNKFHTMGCKDYVGVYETKGESVLPLGGGKLCNSKKPFNIQSKTNVVFVVFKSNNKGPGQGFNATYSASGCGVPVIGPNPWSRLAAGSGRIVGGNDARPGSWPWQVSIRSWIDGKYHFCGGTLVDKQWVVTAAHCVDGGSKPYLTFGEFDRYLNDGTEKTIFTEEIFIHPGYNNSLLTNDIALLKMTSPVTYTAYVHPVCLPDASMEADVGAVCTITGWGRFLEGSTTARRLQQANVPIVNSTACSEMYAQLAERGEGLHTIHPQSMVCAGYPEGGVDSCQGDSGGPLVCQSSTGAHWLQGVVSWGHGCARADAPGVYARVPSLADWIRQTMQTNS</sequence>
<dbReference type="PRINTS" id="PR00722">
    <property type="entry name" value="CHYMOTRYPSIN"/>
</dbReference>
<dbReference type="AlphaFoldDB" id="A0A6P4ZXC4"/>
<evidence type="ECO:0000259" key="8">
    <source>
        <dbReference type="PROSITE" id="PS01180"/>
    </source>
</evidence>